<gene>
    <name evidence="4" type="ORF">SAMN05421788_10517</name>
</gene>
<proteinExistence type="predicted"/>
<dbReference type="GO" id="GO:0000156">
    <property type="term" value="F:phosphorelay response regulator activity"/>
    <property type="evidence" value="ECO:0007669"/>
    <property type="project" value="InterPro"/>
</dbReference>
<dbReference type="RefSeq" id="WP_076379876.1">
    <property type="nucleotide sequence ID" value="NZ_AP017422.1"/>
</dbReference>
<dbReference type="OrthoDB" id="9787344at2"/>
<dbReference type="PROSITE" id="PS50930">
    <property type="entry name" value="HTH_LYTTR"/>
    <property type="match status" value="1"/>
</dbReference>
<dbReference type="Pfam" id="PF00072">
    <property type="entry name" value="Response_reg"/>
    <property type="match status" value="1"/>
</dbReference>
<dbReference type="Gene3D" id="3.40.50.2300">
    <property type="match status" value="1"/>
</dbReference>
<feature type="modified residue" description="4-aspartylphosphate" evidence="1">
    <location>
        <position position="55"/>
    </location>
</feature>
<reference evidence="5" key="1">
    <citation type="submission" date="2017-01" db="EMBL/GenBank/DDBJ databases">
        <authorList>
            <person name="Varghese N."/>
            <person name="Submissions S."/>
        </authorList>
    </citation>
    <scope>NUCLEOTIDE SEQUENCE [LARGE SCALE GENOMIC DNA]</scope>
    <source>
        <strain evidence="5">DSM 21054</strain>
    </source>
</reference>
<dbReference type="SUPFAM" id="SSF52172">
    <property type="entry name" value="CheY-like"/>
    <property type="match status" value="1"/>
</dbReference>
<keyword evidence="5" id="KW-1185">Reference proteome</keyword>
<evidence type="ECO:0000313" key="4">
    <source>
        <dbReference type="EMBL" id="SIT20503.1"/>
    </source>
</evidence>
<dbReference type="Gene3D" id="2.40.50.1020">
    <property type="entry name" value="LytTr DNA-binding domain"/>
    <property type="match status" value="1"/>
</dbReference>
<evidence type="ECO:0000256" key="1">
    <source>
        <dbReference type="PROSITE-ProRule" id="PRU00169"/>
    </source>
</evidence>
<sequence length="254" mass="28651">MKIIIIEDEKLTAKDLADTILQCQPNASILTILPSVREAIAYLNKDINADLIFSDIQLGDGLSFEIFAQVSLNIPVVFCTAFDAYALEAFKANGIDYILKPFTTESVAEALQKYHALKEKLSAPAVNYADLKQLLGSKKDLDTTAILIYHKDQIFPVNLRDIAYFYLKSSTVYVNTFDGRQMTTTKSMDELSRLAEPLFFRANRQFLVNRKAIQNASNYLSRKLSVTLTVDTPETITVSKEKMSGFLEWLTTDY</sequence>
<dbReference type="InterPro" id="IPR046947">
    <property type="entry name" value="LytR-like"/>
</dbReference>
<dbReference type="KEGG" id="fln:FLA_1543"/>
<dbReference type="Pfam" id="PF04397">
    <property type="entry name" value="LytTR"/>
    <property type="match status" value="1"/>
</dbReference>
<dbReference type="PROSITE" id="PS50110">
    <property type="entry name" value="RESPONSE_REGULATORY"/>
    <property type="match status" value="1"/>
</dbReference>
<dbReference type="InterPro" id="IPR001789">
    <property type="entry name" value="Sig_transdc_resp-reg_receiver"/>
</dbReference>
<dbReference type="Proteomes" id="UP000186917">
    <property type="component" value="Unassembled WGS sequence"/>
</dbReference>
<dbReference type="PANTHER" id="PTHR37299:SF1">
    <property type="entry name" value="STAGE 0 SPORULATION PROTEIN A HOMOLOG"/>
    <property type="match status" value="1"/>
</dbReference>
<accession>A0A173MDF7</accession>
<dbReference type="STRING" id="477680.SAMN05421788_10517"/>
<dbReference type="PANTHER" id="PTHR37299">
    <property type="entry name" value="TRANSCRIPTIONAL REGULATOR-RELATED"/>
    <property type="match status" value="1"/>
</dbReference>
<evidence type="ECO:0000259" key="3">
    <source>
        <dbReference type="PROSITE" id="PS50930"/>
    </source>
</evidence>
<keyword evidence="1" id="KW-0597">Phosphoprotein</keyword>
<protein>
    <submittedName>
        <fullName evidence="4">Two component transcriptional regulator, LytTR family</fullName>
    </submittedName>
</protein>
<dbReference type="SMART" id="SM00448">
    <property type="entry name" value="REC"/>
    <property type="match status" value="1"/>
</dbReference>
<dbReference type="EMBL" id="FTOR01000005">
    <property type="protein sequence ID" value="SIT20503.1"/>
    <property type="molecule type" value="Genomic_DNA"/>
</dbReference>
<organism evidence="4 5">
    <name type="scientific">Filimonas lacunae</name>
    <dbReference type="NCBI Taxonomy" id="477680"/>
    <lineage>
        <taxon>Bacteria</taxon>
        <taxon>Pseudomonadati</taxon>
        <taxon>Bacteroidota</taxon>
        <taxon>Chitinophagia</taxon>
        <taxon>Chitinophagales</taxon>
        <taxon>Chitinophagaceae</taxon>
        <taxon>Filimonas</taxon>
    </lineage>
</organism>
<dbReference type="AlphaFoldDB" id="A0A173MDF7"/>
<feature type="domain" description="HTH LytTR-type" evidence="3">
    <location>
        <begin position="146"/>
        <end position="252"/>
    </location>
</feature>
<dbReference type="InterPro" id="IPR011006">
    <property type="entry name" value="CheY-like_superfamily"/>
</dbReference>
<feature type="domain" description="Response regulatory" evidence="2">
    <location>
        <begin position="2"/>
        <end position="115"/>
    </location>
</feature>
<dbReference type="InterPro" id="IPR007492">
    <property type="entry name" value="LytTR_DNA-bd_dom"/>
</dbReference>
<evidence type="ECO:0000259" key="2">
    <source>
        <dbReference type="PROSITE" id="PS50110"/>
    </source>
</evidence>
<dbReference type="GO" id="GO:0003677">
    <property type="term" value="F:DNA binding"/>
    <property type="evidence" value="ECO:0007669"/>
    <property type="project" value="InterPro"/>
</dbReference>
<dbReference type="SMART" id="SM00850">
    <property type="entry name" value="LytTR"/>
    <property type="match status" value="1"/>
</dbReference>
<evidence type="ECO:0000313" key="5">
    <source>
        <dbReference type="Proteomes" id="UP000186917"/>
    </source>
</evidence>
<name>A0A173MDF7_9BACT</name>